<dbReference type="InterPro" id="IPR011055">
    <property type="entry name" value="Dup_hybrid_motif"/>
</dbReference>
<dbReference type="PANTHER" id="PTHR21666">
    <property type="entry name" value="PEPTIDASE-RELATED"/>
    <property type="match status" value="1"/>
</dbReference>
<name>A0A2T6BS28_9BACL</name>
<dbReference type="RefSeq" id="WP_108024057.1">
    <property type="nucleotide sequence ID" value="NZ_QBKR01000014.1"/>
</dbReference>
<dbReference type="EMBL" id="QBKR01000014">
    <property type="protein sequence ID" value="PTX58872.1"/>
    <property type="molecule type" value="Genomic_DNA"/>
</dbReference>
<accession>A0A2T6BS28</accession>
<dbReference type="InterPro" id="IPR050570">
    <property type="entry name" value="Cell_wall_metabolism_enzyme"/>
</dbReference>
<dbReference type="OrthoDB" id="9810477at2"/>
<evidence type="ECO:0000256" key="1">
    <source>
        <dbReference type="ARBA" id="ARBA00022729"/>
    </source>
</evidence>
<keyword evidence="3" id="KW-0378">Hydrolase</keyword>
<reference evidence="3 4" key="1">
    <citation type="submission" date="2018-04" db="EMBL/GenBank/DDBJ databases">
        <title>Genomic Encyclopedia of Archaeal and Bacterial Type Strains, Phase II (KMG-II): from individual species to whole genera.</title>
        <authorList>
            <person name="Goeker M."/>
        </authorList>
    </citation>
    <scope>NUCLEOTIDE SEQUENCE [LARGE SCALE GENOMIC DNA]</scope>
    <source>
        <strain evidence="3 4">DSM 45787</strain>
    </source>
</reference>
<dbReference type="PANTHER" id="PTHR21666:SF289">
    <property type="entry name" value="L-ALA--D-GLU ENDOPEPTIDASE"/>
    <property type="match status" value="1"/>
</dbReference>
<dbReference type="Gene3D" id="2.70.70.10">
    <property type="entry name" value="Glucose Permease (Domain IIA)"/>
    <property type="match status" value="1"/>
</dbReference>
<proteinExistence type="predicted"/>
<dbReference type="SUPFAM" id="SSF51261">
    <property type="entry name" value="Duplicated hybrid motif"/>
    <property type="match status" value="1"/>
</dbReference>
<dbReference type="GO" id="GO:0004222">
    <property type="term" value="F:metalloendopeptidase activity"/>
    <property type="evidence" value="ECO:0007669"/>
    <property type="project" value="TreeGrafter"/>
</dbReference>
<gene>
    <name evidence="3" type="ORF">C8P63_11454</name>
</gene>
<protein>
    <submittedName>
        <fullName evidence="3">Murein DD-endopeptidase MepM/ murein hydrolase activator NlpD</fullName>
    </submittedName>
</protein>
<evidence type="ECO:0000313" key="4">
    <source>
        <dbReference type="Proteomes" id="UP000244240"/>
    </source>
</evidence>
<comment type="caution">
    <text evidence="3">The sequence shown here is derived from an EMBL/GenBank/DDBJ whole genome shotgun (WGS) entry which is preliminary data.</text>
</comment>
<organism evidence="3 4">
    <name type="scientific">Melghirimyces profundicolus</name>
    <dbReference type="NCBI Taxonomy" id="1242148"/>
    <lineage>
        <taxon>Bacteria</taxon>
        <taxon>Bacillati</taxon>
        <taxon>Bacillota</taxon>
        <taxon>Bacilli</taxon>
        <taxon>Bacillales</taxon>
        <taxon>Thermoactinomycetaceae</taxon>
        <taxon>Melghirimyces</taxon>
    </lineage>
</organism>
<dbReference type="Proteomes" id="UP000244240">
    <property type="component" value="Unassembled WGS sequence"/>
</dbReference>
<dbReference type="AlphaFoldDB" id="A0A2T6BS28"/>
<feature type="domain" description="M23ase beta-sheet core" evidence="2">
    <location>
        <begin position="157"/>
        <end position="260"/>
    </location>
</feature>
<dbReference type="CDD" id="cd12797">
    <property type="entry name" value="M23_peptidase"/>
    <property type="match status" value="1"/>
</dbReference>
<sequence length="279" mass="30909">MWKWMLRILLLAALGAAAFLVYDVSRAIEIPEMKVPGKLAPAYVEIAEKTGVPWPYLAALDEVEKGYEGVTPETIRQTATRIQKASGEERPGENGVKSALRKILSKPDADKALKLAESYSWAAAPLGEDYEFPFKKGAKVSYGDTWGASRTYGGDRTHEGTDLMADKGTPIRSVSDGRVVAKGWNELGGWRLTILDANHLQISYYYAHLSRYAEGIERGSKVKKGQVIGYVGDSGYGEKGTTGQFAPHLHLGMYVRESTFSPMREAINPYPFLKVWEKR</sequence>
<evidence type="ECO:0000313" key="3">
    <source>
        <dbReference type="EMBL" id="PTX58872.1"/>
    </source>
</evidence>
<keyword evidence="4" id="KW-1185">Reference proteome</keyword>
<dbReference type="InterPro" id="IPR016047">
    <property type="entry name" value="M23ase_b-sheet_dom"/>
</dbReference>
<keyword evidence="1" id="KW-0732">Signal</keyword>
<evidence type="ECO:0000259" key="2">
    <source>
        <dbReference type="Pfam" id="PF01551"/>
    </source>
</evidence>
<dbReference type="Pfam" id="PF01551">
    <property type="entry name" value="Peptidase_M23"/>
    <property type="match status" value="1"/>
</dbReference>